<protein>
    <submittedName>
        <fullName evidence="1">Uncharacterized protein</fullName>
    </submittedName>
</protein>
<proteinExistence type="predicted"/>
<evidence type="ECO:0000313" key="2">
    <source>
        <dbReference type="Proteomes" id="UP000279173"/>
    </source>
</evidence>
<dbReference type="EMBL" id="RBUT01000185">
    <property type="protein sequence ID" value="RMV42754.1"/>
    <property type="molecule type" value="Genomic_DNA"/>
</dbReference>
<dbReference type="Proteomes" id="UP000279173">
    <property type="component" value="Unassembled WGS sequence"/>
</dbReference>
<accession>A0A3M6CH92</accession>
<dbReference type="RefSeq" id="WP_122392789.1">
    <property type="nucleotide sequence ID" value="NZ_RBUT01000185.1"/>
</dbReference>
<evidence type="ECO:0000313" key="1">
    <source>
        <dbReference type="EMBL" id="RMV42754.1"/>
    </source>
</evidence>
<gene>
    <name evidence="1" type="ORF">ALP10_200013</name>
</gene>
<organism evidence="1 2">
    <name type="scientific">Pseudomonas syringae pv. helianthi</name>
    <dbReference type="NCBI Taxonomy" id="251654"/>
    <lineage>
        <taxon>Bacteria</taxon>
        <taxon>Pseudomonadati</taxon>
        <taxon>Pseudomonadota</taxon>
        <taxon>Gammaproteobacteria</taxon>
        <taxon>Pseudomonadales</taxon>
        <taxon>Pseudomonadaceae</taxon>
        <taxon>Pseudomonas</taxon>
    </lineage>
</organism>
<sequence length="88" mass="10030">MSNYITGSHRTEQPALLTAPVTLNIAGTLLAELNLYRQARHHYFSSPYDLPDVERRRRLQILEHLGEQLASSLALEVRLELGEPSDFE</sequence>
<reference evidence="1 2" key="1">
    <citation type="submission" date="2018-08" db="EMBL/GenBank/DDBJ databases">
        <title>Recombination of ecologically and evolutionarily significant loci maintains genetic cohesion in the Pseudomonas syringae species complex.</title>
        <authorList>
            <person name="Dillon M."/>
            <person name="Thakur S."/>
            <person name="Almeida R.N.D."/>
            <person name="Weir B.S."/>
            <person name="Guttman D.S."/>
        </authorList>
    </citation>
    <scope>NUCLEOTIDE SEQUENCE [LARGE SCALE GENOMIC DNA]</scope>
    <source>
        <strain evidence="1 2">ICMP 3263</strain>
    </source>
</reference>
<comment type="caution">
    <text evidence="1">The sequence shown here is derived from an EMBL/GenBank/DDBJ whole genome shotgun (WGS) entry which is preliminary data.</text>
</comment>
<dbReference type="AlphaFoldDB" id="A0A3M6CH92"/>
<name>A0A3M6CH92_9PSED</name>